<evidence type="ECO:0000256" key="2">
    <source>
        <dbReference type="ARBA" id="ARBA00007261"/>
    </source>
</evidence>
<feature type="domain" description="Peptidase M16 C-terminal" evidence="4">
    <location>
        <begin position="205"/>
        <end position="396"/>
    </location>
</feature>
<organism evidence="6">
    <name type="scientific">Salpingoeca rosetta (strain ATCC 50818 / BSB-021)</name>
    <dbReference type="NCBI Taxonomy" id="946362"/>
    <lineage>
        <taxon>Eukaryota</taxon>
        <taxon>Choanoflagellata</taxon>
        <taxon>Craspedida</taxon>
        <taxon>Salpingoecidae</taxon>
        <taxon>Salpingoeca</taxon>
    </lineage>
</organism>
<evidence type="ECO:0000259" key="3">
    <source>
        <dbReference type="Pfam" id="PF00675"/>
    </source>
</evidence>
<proteinExistence type="inferred from homology"/>
<dbReference type="OrthoDB" id="10251424at2759"/>
<dbReference type="PANTHER" id="PTHR11851:SF49">
    <property type="entry name" value="MITOCHONDRIAL-PROCESSING PEPTIDASE SUBUNIT ALPHA"/>
    <property type="match status" value="1"/>
</dbReference>
<dbReference type="SUPFAM" id="SSF63411">
    <property type="entry name" value="LuxS/MPP-like metallohydrolase"/>
    <property type="match status" value="2"/>
</dbReference>
<evidence type="ECO:0000256" key="1">
    <source>
        <dbReference type="ARBA" id="ARBA00002123"/>
    </source>
</evidence>
<evidence type="ECO:0000259" key="4">
    <source>
        <dbReference type="Pfam" id="PF05193"/>
    </source>
</evidence>
<dbReference type="FunCoup" id="F2U9M6">
    <property type="interactions" value="1550"/>
</dbReference>
<keyword evidence="6" id="KW-1185">Reference proteome</keyword>
<gene>
    <name evidence="5" type="ORF">PTSG_04766</name>
</gene>
<dbReference type="GeneID" id="16074662"/>
<dbReference type="GO" id="GO:0046872">
    <property type="term" value="F:metal ion binding"/>
    <property type="evidence" value="ECO:0007669"/>
    <property type="project" value="InterPro"/>
</dbReference>
<dbReference type="Gene3D" id="3.30.830.10">
    <property type="entry name" value="Metalloenzyme, LuxS/M16 peptidase-like"/>
    <property type="match status" value="2"/>
</dbReference>
<dbReference type="STRING" id="946362.F2U9M6"/>
<dbReference type="OMA" id="LKYHHSP"/>
<dbReference type="InterPro" id="IPR050361">
    <property type="entry name" value="MPP/UQCRC_Complex"/>
</dbReference>
<dbReference type="Pfam" id="PF05193">
    <property type="entry name" value="Peptidase_M16_C"/>
    <property type="match status" value="1"/>
</dbReference>
<dbReference type="InParanoid" id="F2U9M6"/>
<feature type="domain" description="Peptidase M16 N-terminal" evidence="3">
    <location>
        <begin position="65"/>
        <end position="198"/>
    </location>
</feature>
<dbReference type="InterPro" id="IPR011765">
    <property type="entry name" value="Pept_M16_N"/>
</dbReference>
<evidence type="ECO:0000313" key="5">
    <source>
        <dbReference type="EMBL" id="EGD73053.1"/>
    </source>
</evidence>
<dbReference type="PANTHER" id="PTHR11851">
    <property type="entry name" value="METALLOPROTEASE"/>
    <property type="match status" value="1"/>
</dbReference>
<dbReference type="AlphaFoldDB" id="F2U9M6"/>
<dbReference type="Proteomes" id="UP000007799">
    <property type="component" value="Unassembled WGS sequence"/>
</dbReference>
<dbReference type="InterPro" id="IPR011249">
    <property type="entry name" value="Metalloenz_LuxS/M16"/>
</dbReference>
<accession>F2U9M6</accession>
<comment type="similarity">
    <text evidence="2">Belongs to the peptidase M16 family.</text>
</comment>
<dbReference type="GO" id="GO:0006627">
    <property type="term" value="P:protein processing involved in protein targeting to mitochondrion"/>
    <property type="evidence" value="ECO:0007669"/>
    <property type="project" value="TreeGrafter"/>
</dbReference>
<reference evidence="5" key="1">
    <citation type="submission" date="2009-08" db="EMBL/GenBank/DDBJ databases">
        <title>Annotation of Salpingoeca rosetta.</title>
        <authorList>
            <consortium name="The Broad Institute Genome Sequencing Platform"/>
            <person name="Russ C."/>
            <person name="Cuomo C."/>
            <person name="Burger G."/>
            <person name="Gray M.W."/>
            <person name="Holland P.W.H."/>
            <person name="King N."/>
            <person name="Lang F.B.F."/>
            <person name="Roger A.J."/>
            <person name="Ruiz-Trillo I."/>
            <person name="Young S.K."/>
            <person name="Zeng Q."/>
            <person name="Gargeya S."/>
            <person name="Alvarado L."/>
            <person name="Berlin A."/>
            <person name="Chapman S.B."/>
            <person name="Chen Z."/>
            <person name="Freedman E."/>
            <person name="Gellesch M."/>
            <person name="Goldberg J."/>
            <person name="Griggs A."/>
            <person name="Gujja S."/>
            <person name="Heilman E."/>
            <person name="Heiman D."/>
            <person name="Howarth C."/>
            <person name="Mehta T."/>
            <person name="Neiman D."/>
            <person name="Pearson M."/>
            <person name="Roberts A."/>
            <person name="Saif S."/>
            <person name="Shea T."/>
            <person name="Shenoy N."/>
            <person name="Sisk P."/>
            <person name="Stolte C."/>
            <person name="Sykes S."/>
            <person name="White J."/>
            <person name="Yandava C."/>
            <person name="Haas B."/>
            <person name="Nusbaum C."/>
            <person name="Birren B."/>
        </authorList>
    </citation>
    <scope>NUCLEOTIDE SEQUENCE [LARGE SCALE GENOMIC DNA]</scope>
    <source>
        <strain evidence="5">ATCC 50818</strain>
    </source>
</reference>
<dbReference type="InterPro" id="IPR007863">
    <property type="entry name" value="Peptidase_M16_C"/>
</dbReference>
<comment type="function">
    <text evidence="1">Substrate recognition and binding subunit of the essential mitochondrial processing protease (MPP), which cleaves the mitochondrial sequence off newly imported precursors proteins.</text>
</comment>
<dbReference type="Pfam" id="PF00675">
    <property type="entry name" value="Peptidase_M16"/>
    <property type="match status" value="1"/>
</dbReference>
<protein>
    <submittedName>
        <fullName evidence="5">Uncharacterized protein</fullName>
    </submittedName>
</protein>
<dbReference type="KEGG" id="sre:PTSG_04766"/>
<dbReference type="eggNOG" id="KOG2067">
    <property type="taxonomic scope" value="Eukaryota"/>
</dbReference>
<evidence type="ECO:0000313" key="6">
    <source>
        <dbReference type="Proteomes" id="UP000007799"/>
    </source>
</evidence>
<dbReference type="GO" id="GO:0005739">
    <property type="term" value="C:mitochondrion"/>
    <property type="evidence" value="ECO:0007669"/>
    <property type="project" value="TreeGrafter"/>
</dbReference>
<dbReference type="RefSeq" id="XP_004994084.1">
    <property type="nucleotide sequence ID" value="XM_004994027.1"/>
</dbReference>
<sequence length="487" mass="52619">MSTGASVVAVAARAVARRSAVAARRHADTRRRLATQAYEPEIFTSVLPNGIKVISQPQGRGWASLAALTELGPRFEKDDYKGCSYFVEHLAFKSNESQTHSEVLEAIHAFGGDVLSQMNKDSLLHSINFIPDQLPAVVDVLANAMRTPRFSDDEVAEQFHMLDYALEMLQNNPRPLLNDLLFQAAFASRTIGNRSVCTKDEVVGVTPERVRAFYNACMQPDRLTFGATGIDHDVLCRHIEAAFGDMQATDTSILDFSTAEFVGGSAHMHVTEAPIHPATQSPLAYVGIGFKSPADVDASFKFFALQGLLGGGSAFSAGGPGKGLHSWLYRNCLNNYHWMESAEAQNITYSDAGVFAIEGAALPEQASKTISLLCQSLFHAVLGMSDSDLARARNQLKSRVLLQLESSAVFAENMARQLASPTGRYMPVSELCAKIDAVTREDIQSAALELLGGPVAIASYSNVEGLPDAEMVANAIAEFVARVKSAR</sequence>
<name>F2U9M6_SALR5</name>
<dbReference type="EMBL" id="GL832965">
    <property type="protein sequence ID" value="EGD73053.1"/>
    <property type="molecule type" value="Genomic_DNA"/>
</dbReference>